<protein>
    <submittedName>
        <fullName evidence="4">OpuAC domain-containing protein</fullName>
    </submittedName>
</protein>
<proteinExistence type="predicted"/>
<dbReference type="WBParaSite" id="L893_g10197.t1">
    <property type="protein sequence ID" value="L893_g10197.t1"/>
    <property type="gene ID" value="L893_g10197"/>
</dbReference>
<keyword evidence="3" id="KW-1185">Reference proteome</keyword>
<dbReference type="Proteomes" id="UP000095287">
    <property type="component" value="Unplaced"/>
</dbReference>
<feature type="region of interest" description="Disordered" evidence="1">
    <location>
        <begin position="85"/>
        <end position="110"/>
    </location>
</feature>
<dbReference type="SUPFAM" id="SSF53850">
    <property type="entry name" value="Periplasmic binding protein-like II"/>
    <property type="match status" value="1"/>
</dbReference>
<evidence type="ECO:0000313" key="4">
    <source>
        <dbReference type="WBParaSite" id="L893_g10197.t1"/>
    </source>
</evidence>
<name>A0A1I7XWH2_9BILA</name>
<reference evidence="4" key="1">
    <citation type="submission" date="2016-11" db="UniProtKB">
        <authorList>
            <consortium name="WormBaseParasite"/>
        </authorList>
    </citation>
    <scope>IDENTIFICATION</scope>
</reference>
<accession>A0A1I7XWH2</accession>
<evidence type="ECO:0000256" key="1">
    <source>
        <dbReference type="SAM" id="MobiDB-lite"/>
    </source>
</evidence>
<dbReference type="AlphaFoldDB" id="A0A1I7XWH2"/>
<sequence length="110" mass="12189">MDAGLVYTALRNGQVFSGLVYTTDGRLSAFDLKLLDDDLHYFPDYTAAPVVRQAVLDAHPQLAGLLKPLAEQLDDETMRQLNAKVDVEHQSPSKVAATYLRQHPPAEEQP</sequence>
<feature type="domain" description="ABC-type glycine betaine transport system substrate-binding" evidence="2">
    <location>
        <begin position="1"/>
        <end position="102"/>
    </location>
</feature>
<organism evidence="3 4">
    <name type="scientific">Steinernema glaseri</name>
    <dbReference type="NCBI Taxonomy" id="37863"/>
    <lineage>
        <taxon>Eukaryota</taxon>
        <taxon>Metazoa</taxon>
        <taxon>Ecdysozoa</taxon>
        <taxon>Nematoda</taxon>
        <taxon>Chromadorea</taxon>
        <taxon>Rhabditida</taxon>
        <taxon>Tylenchina</taxon>
        <taxon>Panagrolaimomorpha</taxon>
        <taxon>Strongyloidoidea</taxon>
        <taxon>Steinernematidae</taxon>
        <taxon>Steinernema</taxon>
    </lineage>
</organism>
<dbReference type="Gene3D" id="3.40.190.10">
    <property type="entry name" value="Periplasmic binding protein-like II"/>
    <property type="match status" value="1"/>
</dbReference>
<evidence type="ECO:0000259" key="2">
    <source>
        <dbReference type="Pfam" id="PF04069"/>
    </source>
</evidence>
<dbReference type="Pfam" id="PF04069">
    <property type="entry name" value="OpuAC"/>
    <property type="match status" value="1"/>
</dbReference>
<evidence type="ECO:0000313" key="3">
    <source>
        <dbReference type="Proteomes" id="UP000095287"/>
    </source>
</evidence>
<dbReference type="GO" id="GO:0043190">
    <property type="term" value="C:ATP-binding cassette (ABC) transporter complex"/>
    <property type="evidence" value="ECO:0007669"/>
    <property type="project" value="InterPro"/>
</dbReference>
<dbReference type="GO" id="GO:0022857">
    <property type="term" value="F:transmembrane transporter activity"/>
    <property type="evidence" value="ECO:0007669"/>
    <property type="project" value="InterPro"/>
</dbReference>
<dbReference type="InterPro" id="IPR007210">
    <property type="entry name" value="ABC_Gly_betaine_transp_sub-bd"/>
</dbReference>